<dbReference type="InterPro" id="IPR010982">
    <property type="entry name" value="Lambda_DNA-bd_dom_sf"/>
</dbReference>
<evidence type="ECO:0000313" key="2">
    <source>
        <dbReference type="EMBL" id="KRL97783.1"/>
    </source>
</evidence>
<comment type="caution">
    <text evidence="2">The sequence shown here is derived from an EMBL/GenBank/DDBJ whole genome shotgun (WGS) entry which is preliminary data.</text>
</comment>
<dbReference type="STRING" id="1423801.FD50_GL001152"/>
<dbReference type="SMART" id="SM00530">
    <property type="entry name" value="HTH_XRE"/>
    <property type="match status" value="1"/>
</dbReference>
<dbReference type="RefSeq" id="WP_056961067.1">
    <property type="nucleotide sequence ID" value="NZ_AZFQ01000049.1"/>
</dbReference>
<evidence type="ECO:0000313" key="3">
    <source>
        <dbReference type="Proteomes" id="UP000051166"/>
    </source>
</evidence>
<dbReference type="SUPFAM" id="SSF47413">
    <property type="entry name" value="lambda repressor-like DNA-binding domains"/>
    <property type="match status" value="1"/>
</dbReference>
<dbReference type="GO" id="GO:0003677">
    <property type="term" value="F:DNA binding"/>
    <property type="evidence" value="ECO:0007669"/>
    <property type="project" value="InterPro"/>
</dbReference>
<dbReference type="PROSITE" id="PS50943">
    <property type="entry name" value="HTH_CROC1"/>
    <property type="match status" value="1"/>
</dbReference>
<dbReference type="PATRIC" id="fig|1423801.4.peg.1175"/>
<organism evidence="2 3">
    <name type="scientific">Liquorilactobacillus satsumensis DSM 16230 = JCM 12392</name>
    <dbReference type="NCBI Taxonomy" id="1423801"/>
    <lineage>
        <taxon>Bacteria</taxon>
        <taxon>Bacillati</taxon>
        <taxon>Bacillota</taxon>
        <taxon>Bacilli</taxon>
        <taxon>Lactobacillales</taxon>
        <taxon>Lactobacillaceae</taxon>
        <taxon>Liquorilactobacillus</taxon>
    </lineage>
</organism>
<dbReference type="OrthoDB" id="2310942at2"/>
<dbReference type="Proteomes" id="UP000051166">
    <property type="component" value="Unassembled WGS sequence"/>
</dbReference>
<dbReference type="InterPro" id="IPR053163">
    <property type="entry name" value="HTH-type_regulator_Rgg"/>
</dbReference>
<keyword evidence="3" id="KW-1185">Reference proteome</keyword>
<dbReference type="CDD" id="cd00093">
    <property type="entry name" value="HTH_XRE"/>
    <property type="match status" value="1"/>
</dbReference>
<name>A0A0R1UX79_9LACO</name>
<dbReference type="GeneID" id="98308509"/>
<feature type="domain" description="HTH cro/C1-type" evidence="1">
    <location>
        <begin position="7"/>
        <end position="60"/>
    </location>
</feature>
<proteinExistence type="predicted"/>
<dbReference type="PANTHER" id="PTHR37038">
    <property type="entry name" value="TRANSCRIPTIONAL REGULATOR-RELATED"/>
    <property type="match status" value="1"/>
</dbReference>
<dbReference type="Pfam" id="PF21259">
    <property type="entry name" value="Rgg_C"/>
    <property type="match status" value="1"/>
</dbReference>
<accession>A0A0R1UX79</accession>
<sequence length="300" mass="34815">MKTGELVKNIRTAKGIKAKTIYDDLLSRSMYYKYESGLVETTADTFLHILDRLNVGADEFMKLFGKFIKKDDHYRSCRNDLKQAFAQGNLTEIKAIEKKIEKEYNASHLLRLHNLAVIADVMKKTLGKTSESTLSERKEIMHYLSRSHKWGYYEYSLFSDAIFMFDSSSTEKLLQNHDWDTEAEVQDITLENLKIKTLCNAILLFMKANKKEHVAYYYNLLNKIKVDSSNVSALSNKTFFEGLKIINDGDYEQGLKIISDTFSLYQKLGLDDLYRQHVAILQELLSVNLQKAKSRRRRKA</sequence>
<protein>
    <submittedName>
        <fullName evidence="2">Transcription regulator</fullName>
    </submittedName>
</protein>
<dbReference type="EMBL" id="AZFQ01000049">
    <property type="protein sequence ID" value="KRL97783.1"/>
    <property type="molecule type" value="Genomic_DNA"/>
</dbReference>
<dbReference type="Gene3D" id="1.10.260.40">
    <property type="entry name" value="lambda repressor-like DNA-binding domains"/>
    <property type="match status" value="1"/>
</dbReference>
<dbReference type="InterPro" id="IPR010057">
    <property type="entry name" value="Transcription_activator_Rgg_C"/>
</dbReference>
<dbReference type="InterPro" id="IPR001387">
    <property type="entry name" value="Cro/C1-type_HTH"/>
</dbReference>
<gene>
    <name evidence="2" type="ORF">FD50_GL001152</name>
</gene>
<dbReference type="AlphaFoldDB" id="A0A0R1UX79"/>
<evidence type="ECO:0000259" key="1">
    <source>
        <dbReference type="PROSITE" id="PS50943"/>
    </source>
</evidence>
<reference evidence="2 3" key="1">
    <citation type="journal article" date="2015" name="Genome Announc.">
        <title>Expanding the biotechnology potential of lactobacilli through comparative genomics of 213 strains and associated genera.</title>
        <authorList>
            <person name="Sun Z."/>
            <person name="Harris H.M."/>
            <person name="McCann A."/>
            <person name="Guo C."/>
            <person name="Argimon S."/>
            <person name="Zhang W."/>
            <person name="Yang X."/>
            <person name="Jeffery I.B."/>
            <person name="Cooney J.C."/>
            <person name="Kagawa T.F."/>
            <person name="Liu W."/>
            <person name="Song Y."/>
            <person name="Salvetti E."/>
            <person name="Wrobel A."/>
            <person name="Rasinkangas P."/>
            <person name="Parkhill J."/>
            <person name="Rea M.C."/>
            <person name="O'Sullivan O."/>
            <person name="Ritari J."/>
            <person name="Douillard F.P."/>
            <person name="Paul Ross R."/>
            <person name="Yang R."/>
            <person name="Briner A.E."/>
            <person name="Felis G.E."/>
            <person name="de Vos W.M."/>
            <person name="Barrangou R."/>
            <person name="Klaenhammer T.R."/>
            <person name="Caufield P.W."/>
            <person name="Cui Y."/>
            <person name="Zhang H."/>
            <person name="O'Toole P.W."/>
        </authorList>
    </citation>
    <scope>NUCLEOTIDE SEQUENCE [LARGE SCALE GENOMIC DNA]</scope>
    <source>
        <strain evidence="2 3">DSM 16230</strain>
    </source>
</reference>
<dbReference type="NCBIfam" id="TIGR01716">
    <property type="entry name" value="RGG_Cterm"/>
    <property type="match status" value="1"/>
</dbReference>